<gene>
    <name evidence="1" type="ORF">JIN84_20215</name>
</gene>
<dbReference type="Proteomes" id="UP000600139">
    <property type="component" value="Unassembled WGS sequence"/>
</dbReference>
<dbReference type="EMBL" id="JAENIK010000012">
    <property type="protein sequence ID" value="MBK1817958.1"/>
    <property type="molecule type" value="Genomic_DNA"/>
</dbReference>
<keyword evidence="2" id="KW-1185">Reference proteome</keyword>
<dbReference type="AlphaFoldDB" id="A0A934VC51"/>
<name>A0A934VC51_9BACT</name>
<dbReference type="Gene3D" id="3.90.550.10">
    <property type="entry name" value="Spore Coat Polysaccharide Biosynthesis Protein SpsA, Chain A"/>
    <property type="match status" value="1"/>
</dbReference>
<dbReference type="InterPro" id="IPR029044">
    <property type="entry name" value="Nucleotide-diphossugar_trans"/>
</dbReference>
<dbReference type="RefSeq" id="WP_200352883.1">
    <property type="nucleotide sequence ID" value="NZ_BAABHZ010000001.1"/>
</dbReference>
<evidence type="ECO:0000313" key="2">
    <source>
        <dbReference type="Proteomes" id="UP000600139"/>
    </source>
</evidence>
<organism evidence="1 2">
    <name type="scientific">Luteolibacter yonseiensis</name>
    <dbReference type="NCBI Taxonomy" id="1144680"/>
    <lineage>
        <taxon>Bacteria</taxon>
        <taxon>Pseudomonadati</taxon>
        <taxon>Verrucomicrobiota</taxon>
        <taxon>Verrucomicrobiia</taxon>
        <taxon>Verrucomicrobiales</taxon>
        <taxon>Verrucomicrobiaceae</taxon>
        <taxon>Luteolibacter</taxon>
    </lineage>
</organism>
<proteinExistence type="predicted"/>
<comment type="caution">
    <text evidence="1">The sequence shown here is derived from an EMBL/GenBank/DDBJ whole genome shotgun (WGS) entry which is preliminary data.</text>
</comment>
<sequence length="312" mass="35431">MNSEVTIVSACDRNFLWGAFLLAASAAKNVPGIPVHILQIGFTEEDIRLFTQFPQVKVLTLDDGDKRNVANRKSEALFTGNTEYIAWLDSDCMVIGDISEMLIPKNGEFQIRLREPWENAWVWRNHYASGEARGGLPASVSKKWQEDVGQLANARVDTTCVTNTFVLHRRHLDFIRQWKSQIAKVIPPRHAGVVDNSSPAYFMTDESVFSSLLAFSELSPPVGELQLNRDPKAHVAHFGANPKPWKRWRKQFLYCHPHVMELLDWLEKEGKATPPVPWSFKRSSTPAVHLIANAEAVYKNFRTLVGNVIRRK</sequence>
<protein>
    <submittedName>
        <fullName evidence="1">Uncharacterized protein</fullName>
    </submittedName>
</protein>
<accession>A0A934VC51</accession>
<dbReference type="SUPFAM" id="SSF53448">
    <property type="entry name" value="Nucleotide-diphospho-sugar transferases"/>
    <property type="match status" value="1"/>
</dbReference>
<reference evidence="1" key="1">
    <citation type="submission" date="2021-01" db="EMBL/GenBank/DDBJ databases">
        <title>Modified the classification status of verrucomicrobia.</title>
        <authorList>
            <person name="Feng X."/>
        </authorList>
    </citation>
    <scope>NUCLEOTIDE SEQUENCE</scope>
    <source>
        <strain evidence="1">JCM 18052</strain>
    </source>
</reference>
<evidence type="ECO:0000313" key="1">
    <source>
        <dbReference type="EMBL" id="MBK1817958.1"/>
    </source>
</evidence>